<feature type="signal peptide" evidence="2">
    <location>
        <begin position="1"/>
        <end position="19"/>
    </location>
</feature>
<keyword evidence="1" id="KW-0175">Coiled coil</keyword>
<dbReference type="RefSeq" id="WP_187066094.1">
    <property type="nucleotide sequence ID" value="NZ_JACRVF010000001.1"/>
</dbReference>
<evidence type="ECO:0000256" key="1">
    <source>
        <dbReference type="SAM" id="Coils"/>
    </source>
</evidence>
<evidence type="ECO:0000256" key="2">
    <source>
        <dbReference type="SAM" id="SignalP"/>
    </source>
</evidence>
<dbReference type="Proteomes" id="UP000603640">
    <property type="component" value="Unassembled WGS sequence"/>
</dbReference>
<feature type="coiled-coil region" evidence="1">
    <location>
        <begin position="78"/>
        <end position="105"/>
    </location>
</feature>
<evidence type="ECO:0000313" key="3">
    <source>
        <dbReference type="EMBL" id="MBC5992137.1"/>
    </source>
</evidence>
<sequence length="201" mass="23304">MRRISIWLGMLLFVVLANACSSAKEAEMETEDALSDFRSWVSNTTSNLADKTEEDWQRAKADFRTRTNELDQMEDNFSSEVKEEYKQLKQQFNDADSRYMDTRQQAQMVEWQSSLLGSYADLSTINNTNVREAYITFMENVRQNKGTWADEDWEMAKMVLETLNKRKAELSDIPTDTEVKIKALQMEFTTLETAADANDNN</sequence>
<proteinExistence type="predicted"/>
<name>A0A923SI18_9BACT</name>
<keyword evidence="4" id="KW-1185">Reference proteome</keyword>
<keyword evidence="2" id="KW-0732">Signal</keyword>
<gene>
    <name evidence="3" type="ORF">H8S84_04720</name>
</gene>
<feature type="chain" id="PRO_5036765890" evidence="2">
    <location>
        <begin position="20"/>
        <end position="201"/>
    </location>
</feature>
<organism evidence="3 4">
    <name type="scientific">Pontibacter cellulosilyticus</name>
    <dbReference type="NCBI Taxonomy" id="1720253"/>
    <lineage>
        <taxon>Bacteria</taxon>
        <taxon>Pseudomonadati</taxon>
        <taxon>Bacteroidota</taxon>
        <taxon>Cytophagia</taxon>
        <taxon>Cytophagales</taxon>
        <taxon>Hymenobacteraceae</taxon>
        <taxon>Pontibacter</taxon>
    </lineage>
</organism>
<reference evidence="3" key="1">
    <citation type="submission" date="2020-08" db="EMBL/GenBank/DDBJ databases">
        <title>Pontibacter sp. SD6 16S ribosomal RNA gene Genome sequencing and assembly.</title>
        <authorList>
            <person name="Kang M."/>
        </authorList>
    </citation>
    <scope>NUCLEOTIDE SEQUENCE</scope>
    <source>
        <strain evidence="3">SD6</strain>
    </source>
</reference>
<evidence type="ECO:0000313" key="4">
    <source>
        <dbReference type="Proteomes" id="UP000603640"/>
    </source>
</evidence>
<accession>A0A923SI18</accession>
<protein>
    <submittedName>
        <fullName evidence="3">Uncharacterized protein</fullName>
    </submittedName>
</protein>
<comment type="caution">
    <text evidence="3">The sequence shown here is derived from an EMBL/GenBank/DDBJ whole genome shotgun (WGS) entry which is preliminary data.</text>
</comment>
<dbReference type="AlphaFoldDB" id="A0A923SI18"/>
<dbReference type="EMBL" id="JACRVF010000001">
    <property type="protein sequence ID" value="MBC5992137.1"/>
    <property type="molecule type" value="Genomic_DNA"/>
</dbReference>